<gene>
    <name evidence="1" type="ORF">L1987_49101</name>
</gene>
<keyword evidence="2" id="KW-1185">Reference proteome</keyword>
<comment type="caution">
    <text evidence="1">The sequence shown here is derived from an EMBL/GenBank/DDBJ whole genome shotgun (WGS) entry which is preliminary data.</text>
</comment>
<reference evidence="1 2" key="2">
    <citation type="journal article" date="2022" name="Mol. Ecol. Resour.">
        <title>The genomes of chicory, endive, great burdock and yacon provide insights into Asteraceae paleo-polyploidization history and plant inulin production.</title>
        <authorList>
            <person name="Fan W."/>
            <person name="Wang S."/>
            <person name="Wang H."/>
            <person name="Wang A."/>
            <person name="Jiang F."/>
            <person name="Liu H."/>
            <person name="Zhao H."/>
            <person name="Xu D."/>
            <person name="Zhang Y."/>
        </authorList>
    </citation>
    <scope>NUCLEOTIDE SEQUENCE [LARGE SCALE GENOMIC DNA]</scope>
    <source>
        <strain evidence="2">cv. Yunnan</strain>
        <tissue evidence="1">Leaves</tissue>
    </source>
</reference>
<proteinExistence type="predicted"/>
<dbReference type="Proteomes" id="UP001056120">
    <property type="component" value="Linkage Group LG16"/>
</dbReference>
<organism evidence="1 2">
    <name type="scientific">Smallanthus sonchifolius</name>
    <dbReference type="NCBI Taxonomy" id="185202"/>
    <lineage>
        <taxon>Eukaryota</taxon>
        <taxon>Viridiplantae</taxon>
        <taxon>Streptophyta</taxon>
        <taxon>Embryophyta</taxon>
        <taxon>Tracheophyta</taxon>
        <taxon>Spermatophyta</taxon>
        <taxon>Magnoliopsida</taxon>
        <taxon>eudicotyledons</taxon>
        <taxon>Gunneridae</taxon>
        <taxon>Pentapetalae</taxon>
        <taxon>asterids</taxon>
        <taxon>campanulids</taxon>
        <taxon>Asterales</taxon>
        <taxon>Asteraceae</taxon>
        <taxon>Asteroideae</taxon>
        <taxon>Heliantheae alliance</taxon>
        <taxon>Millerieae</taxon>
        <taxon>Smallanthus</taxon>
    </lineage>
</organism>
<sequence length="90" mass="10118">MFNNFFFTHLRHLHQKQMAGSIDVMLRELNLETVESLPDDFDPTTVINDPVPPVADDCSGVNGEKLVNGKEQPREIVLGRNVHTSCLEVT</sequence>
<accession>A0ACB9FUT9</accession>
<name>A0ACB9FUT9_9ASTR</name>
<evidence type="ECO:0000313" key="1">
    <source>
        <dbReference type="EMBL" id="KAI3774543.1"/>
    </source>
</evidence>
<reference evidence="2" key="1">
    <citation type="journal article" date="2022" name="Mol. Ecol. Resour.">
        <title>The genomes of chicory, endive, great burdock and yacon provide insights into Asteraceae palaeo-polyploidization history and plant inulin production.</title>
        <authorList>
            <person name="Fan W."/>
            <person name="Wang S."/>
            <person name="Wang H."/>
            <person name="Wang A."/>
            <person name="Jiang F."/>
            <person name="Liu H."/>
            <person name="Zhao H."/>
            <person name="Xu D."/>
            <person name="Zhang Y."/>
        </authorList>
    </citation>
    <scope>NUCLEOTIDE SEQUENCE [LARGE SCALE GENOMIC DNA]</scope>
    <source>
        <strain evidence="2">cv. Yunnan</strain>
    </source>
</reference>
<dbReference type="EMBL" id="CM042033">
    <property type="protein sequence ID" value="KAI3774543.1"/>
    <property type="molecule type" value="Genomic_DNA"/>
</dbReference>
<protein>
    <submittedName>
        <fullName evidence="1">Uncharacterized protein</fullName>
    </submittedName>
</protein>
<evidence type="ECO:0000313" key="2">
    <source>
        <dbReference type="Proteomes" id="UP001056120"/>
    </source>
</evidence>